<dbReference type="STRING" id="767769.A0A1L9UCG9"/>
<dbReference type="GO" id="GO:0046872">
    <property type="term" value="F:metal ion binding"/>
    <property type="evidence" value="ECO:0007669"/>
    <property type="project" value="UniProtKB-KW"/>
</dbReference>
<dbReference type="SMART" id="SM01131">
    <property type="entry name" value="DHHA2"/>
    <property type="match status" value="1"/>
</dbReference>
<dbReference type="OrthoDB" id="374045at2759"/>
<dbReference type="Pfam" id="PF01368">
    <property type="entry name" value="DHH"/>
    <property type="match status" value="1"/>
</dbReference>
<evidence type="ECO:0000256" key="3">
    <source>
        <dbReference type="ARBA" id="ARBA00022801"/>
    </source>
</evidence>
<dbReference type="Proteomes" id="UP000184499">
    <property type="component" value="Unassembled WGS sequence"/>
</dbReference>
<dbReference type="PANTHER" id="PTHR12112:SF39">
    <property type="entry name" value="EG:152A3.5 PROTEIN (FBGN0003116_PN PROTEIN)"/>
    <property type="match status" value="1"/>
</dbReference>
<evidence type="ECO:0000256" key="4">
    <source>
        <dbReference type="ARBA" id="ARBA00023211"/>
    </source>
</evidence>
<sequence length="484" mass="53753">MPPPEHSLFQFLAKALQTHHRFLAGRLSRAESPIYVIGNPSADLDSIVSAIVYASFAHPRPHVPLINLSTVPAGSELRRLRPEFIKSLWLSTHPPVPDEETWSDTPESVGPLLQEHILTVSDFATHLKDYNNNENNTQLTADAVLVDWNALPIRTSNEHRGQGSLPTLPNLTFTVIGCIDHHVDEHFLAPITDPDQPFLLQPAGSCTSLVVNMLDKMDRWRRTSATTSSPSELASELQLAKLAMSAILIDTANFTAKEKVTDSDTLAYSFLRSKINAISNRDSDGAGKTWDHNKYYEEVVAAKQGSLDLLTLREVLERDYKDWSERPSSPSPSSSSSKKWEVKIGICSMVRSLPWLERKAGGAGALLDGVVEYATREELDVVMVMTAFSGAEGKFCRELLVCARGGDGVRGVEVFEEQAGVQLGLDKWRVLDGDEESKSSELGEVKWENGDDGQPWRKWLWVQEDVTKSRKQVAPLIRDAMKSL</sequence>
<evidence type="ECO:0000313" key="6">
    <source>
        <dbReference type="EMBL" id="OJJ69375.1"/>
    </source>
</evidence>
<dbReference type="PANTHER" id="PTHR12112">
    <property type="entry name" value="BNIP - RELATED"/>
    <property type="match status" value="1"/>
</dbReference>
<dbReference type="Gene3D" id="3.90.1640.10">
    <property type="entry name" value="inorganic pyrophosphatase (n-terminal core)"/>
    <property type="match status" value="1"/>
</dbReference>
<dbReference type="InterPro" id="IPR038763">
    <property type="entry name" value="DHH_sf"/>
</dbReference>
<feature type="domain" description="DHHA2" evidence="5">
    <location>
        <begin position="296"/>
        <end position="481"/>
    </location>
</feature>
<dbReference type="VEuPathDB" id="FungiDB:ASPBRDRAFT_131098"/>
<evidence type="ECO:0000259" key="5">
    <source>
        <dbReference type="SMART" id="SM01131"/>
    </source>
</evidence>
<keyword evidence="3" id="KW-0378">Hydrolase</keyword>
<keyword evidence="2" id="KW-0479">Metal-binding</keyword>
<comment type="cofactor">
    <cofactor evidence="1">
        <name>Mn(2+)</name>
        <dbReference type="ChEBI" id="CHEBI:29035"/>
    </cofactor>
</comment>
<dbReference type="InterPro" id="IPR004097">
    <property type="entry name" value="DHHA2"/>
</dbReference>
<proteinExistence type="predicted"/>
<keyword evidence="4" id="KW-0464">Manganese</keyword>
<dbReference type="GeneID" id="93570784"/>
<accession>A0A1L9UCG9</accession>
<dbReference type="GO" id="GO:0004309">
    <property type="term" value="F:exopolyphosphatase activity"/>
    <property type="evidence" value="ECO:0007669"/>
    <property type="project" value="TreeGrafter"/>
</dbReference>
<dbReference type="Gene3D" id="3.10.310.20">
    <property type="entry name" value="DHHA2 domain"/>
    <property type="match status" value="1"/>
</dbReference>
<gene>
    <name evidence="6" type="ORF">ASPBRDRAFT_131098</name>
</gene>
<name>A0A1L9UCG9_ASPBC</name>
<evidence type="ECO:0000313" key="7">
    <source>
        <dbReference type="Proteomes" id="UP000184499"/>
    </source>
</evidence>
<dbReference type="OMA" id="DYKDWTE"/>
<keyword evidence="7" id="KW-1185">Reference proteome</keyword>
<evidence type="ECO:0000256" key="1">
    <source>
        <dbReference type="ARBA" id="ARBA00001936"/>
    </source>
</evidence>
<reference evidence="7" key="1">
    <citation type="journal article" date="2017" name="Genome Biol.">
        <title>Comparative genomics reveals high biological diversity and specific adaptations in the industrially and medically important fungal genus Aspergillus.</title>
        <authorList>
            <person name="de Vries R.P."/>
            <person name="Riley R."/>
            <person name="Wiebenga A."/>
            <person name="Aguilar-Osorio G."/>
            <person name="Amillis S."/>
            <person name="Uchima C.A."/>
            <person name="Anderluh G."/>
            <person name="Asadollahi M."/>
            <person name="Askin M."/>
            <person name="Barry K."/>
            <person name="Battaglia E."/>
            <person name="Bayram O."/>
            <person name="Benocci T."/>
            <person name="Braus-Stromeyer S.A."/>
            <person name="Caldana C."/>
            <person name="Canovas D."/>
            <person name="Cerqueira G.C."/>
            <person name="Chen F."/>
            <person name="Chen W."/>
            <person name="Choi C."/>
            <person name="Clum A."/>
            <person name="Dos Santos R.A."/>
            <person name="Damasio A.R."/>
            <person name="Diallinas G."/>
            <person name="Emri T."/>
            <person name="Fekete E."/>
            <person name="Flipphi M."/>
            <person name="Freyberg S."/>
            <person name="Gallo A."/>
            <person name="Gournas C."/>
            <person name="Habgood R."/>
            <person name="Hainaut M."/>
            <person name="Harispe M.L."/>
            <person name="Henrissat B."/>
            <person name="Hilden K.S."/>
            <person name="Hope R."/>
            <person name="Hossain A."/>
            <person name="Karabika E."/>
            <person name="Karaffa L."/>
            <person name="Karanyi Z."/>
            <person name="Krasevec N."/>
            <person name="Kuo A."/>
            <person name="Kusch H."/>
            <person name="LaButti K."/>
            <person name="Lagendijk E.L."/>
            <person name="Lapidus A."/>
            <person name="Levasseur A."/>
            <person name="Lindquist E."/>
            <person name="Lipzen A."/>
            <person name="Logrieco A.F."/>
            <person name="MacCabe A."/>
            <person name="Maekelae M.R."/>
            <person name="Malavazi I."/>
            <person name="Melin P."/>
            <person name="Meyer V."/>
            <person name="Mielnichuk N."/>
            <person name="Miskei M."/>
            <person name="Molnar A.P."/>
            <person name="Mule G."/>
            <person name="Ngan C.Y."/>
            <person name="Orejas M."/>
            <person name="Orosz E."/>
            <person name="Ouedraogo J.P."/>
            <person name="Overkamp K.M."/>
            <person name="Park H.-S."/>
            <person name="Perrone G."/>
            <person name="Piumi F."/>
            <person name="Punt P.J."/>
            <person name="Ram A.F."/>
            <person name="Ramon A."/>
            <person name="Rauscher S."/>
            <person name="Record E."/>
            <person name="Riano-Pachon D.M."/>
            <person name="Robert V."/>
            <person name="Roehrig J."/>
            <person name="Ruller R."/>
            <person name="Salamov A."/>
            <person name="Salih N.S."/>
            <person name="Samson R.A."/>
            <person name="Sandor E."/>
            <person name="Sanguinetti M."/>
            <person name="Schuetze T."/>
            <person name="Sepcic K."/>
            <person name="Shelest E."/>
            <person name="Sherlock G."/>
            <person name="Sophianopoulou V."/>
            <person name="Squina F.M."/>
            <person name="Sun H."/>
            <person name="Susca A."/>
            <person name="Todd R.B."/>
            <person name="Tsang A."/>
            <person name="Unkles S.E."/>
            <person name="van de Wiele N."/>
            <person name="van Rossen-Uffink D."/>
            <person name="Oliveira J.V."/>
            <person name="Vesth T.C."/>
            <person name="Visser J."/>
            <person name="Yu J.-H."/>
            <person name="Zhou M."/>
            <person name="Andersen M.R."/>
            <person name="Archer D.B."/>
            <person name="Baker S.E."/>
            <person name="Benoit I."/>
            <person name="Brakhage A.A."/>
            <person name="Braus G.H."/>
            <person name="Fischer R."/>
            <person name="Frisvad J.C."/>
            <person name="Goldman G.H."/>
            <person name="Houbraken J."/>
            <person name="Oakley B."/>
            <person name="Pocsi I."/>
            <person name="Scazzocchio C."/>
            <person name="Seiboth B."/>
            <person name="vanKuyk P.A."/>
            <person name="Wortman J."/>
            <person name="Dyer P.S."/>
            <person name="Grigoriev I.V."/>
        </authorList>
    </citation>
    <scope>NUCLEOTIDE SEQUENCE [LARGE SCALE GENOMIC DNA]</scope>
    <source>
        <strain evidence="7">CBS 101740 / IMI 381727 / IBT 21946</strain>
    </source>
</reference>
<dbReference type="InterPro" id="IPR001667">
    <property type="entry name" value="DDH_dom"/>
</dbReference>
<organism evidence="6 7">
    <name type="scientific">Aspergillus brasiliensis (strain CBS 101740 / IMI 381727 / IBT 21946)</name>
    <dbReference type="NCBI Taxonomy" id="767769"/>
    <lineage>
        <taxon>Eukaryota</taxon>
        <taxon>Fungi</taxon>
        <taxon>Dikarya</taxon>
        <taxon>Ascomycota</taxon>
        <taxon>Pezizomycotina</taxon>
        <taxon>Eurotiomycetes</taxon>
        <taxon>Eurotiomycetidae</taxon>
        <taxon>Eurotiales</taxon>
        <taxon>Aspergillaceae</taxon>
        <taxon>Aspergillus</taxon>
        <taxon>Aspergillus subgen. Circumdati</taxon>
    </lineage>
</organism>
<dbReference type="EMBL" id="KV878688">
    <property type="protein sequence ID" value="OJJ69375.1"/>
    <property type="molecule type" value="Genomic_DNA"/>
</dbReference>
<dbReference type="RefSeq" id="XP_067476624.1">
    <property type="nucleotide sequence ID" value="XM_067618296.1"/>
</dbReference>
<dbReference type="SUPFAM" id="SSF64182">
    <property type="entry name" value="DHH phosphoesterases"/>
    <property type="match status" value="1"/>
</dbReference>
<dbReference type="GO" id="GO:0005737">
    <property type="term" value="C:cytoplasm"/>
    <property type="evidence" value="ECO:0007669"/>
    <property type="project" value="InterPro"/>
</dbReference>
<dbReference type="AlphaFoldDB" id="A0A1L9UCG9"/>
<dbReference type="Pfam" id="PF02833">
    <property type="entry name" value="DHHA2"/>
    <property type="match status" value="1"/>
</dbReference>
<evidence type="ECO:0000256" key="2">
    <source>
        <dbReference type="ARBA" id="ARBA00022723"/>
    </source>
</evidence>
<dbReference type="InterPro" id="IPR038222">
    <property type="entry name" value="DHHA2_dom_sf"/>
</dbReference>
<protein>
    <recommendedName>
        <fullName evidence="5">DHHA2 domain-containing protein</fullName>
    </recommendedName>
</protein>